<proteinExistence type="predicted"/>
<dbReference type="PROSITE" id="PS50853">
    <property type="entry name" value="FN3"/>
    <property type="match status" value="1"/>
</dbReference>
<dbReference type="GO" id="GO:0007165">
    <property type="term" value="P:signal transduction"/>
    <property type="evidence" value="ECO:0007669"/>
    <property type="project" value="InterPro"/>
</dbReference>
<comment type="caution">
    <text evidence="4">The sequence shown here is derived from an EMBL/GenBank/DDBJ whole genome shotgun (WGS) entry which is preliminary data.</text>
</comment>
<evidence type="ECO:0000313" key="4">
    <source>
        <dbReference type="EMBL" id="CAD5216809.1"/>
    </source>
</evidence>
<feature type="compositionally biased region" description="Basic residues" evidence="1">
    <location>
        <begin position="706"/>
        <end position="715"/>
    </location>
</feature>
<evidence type="ECO:0000313" key="5">
    <source>
        <dbReference type="Proteomes" id="UP000614601"/>
    </source>
</evidence>
<dbReference type="InterPro" id="IPR036116">
    <property type="entry name" value="FN3_sf"/>
</dbReference>
<feature type="compositionally biased region" description="Low complexity" evidence="1">
    <location>
        <begin position="695"/>
        <end position="704"/>
    </location>
</feature>
<dbReference type="AlphaFoldDB" id="A0A811KND2"/>
<dbReference type="OrthoDB" id="2428204at2759"/>
<dbReference type="EMBL" id="CAJFDH010000003">
    <property type="protein sequence ID" value="CAD5216809.1"/>
    <property type="molecule type" value="Genomic_DNA"/>
</dbReference>
<protein>
    <recommendedName>
        <fullName evidence="6">Fibronectin type-III domain-containing protein</fullName>
    </recommendedName>
</protein>
<feature type="domain" description="Fibronectin type-III" evidence="3">
    <location>
        <begin position="13"/>
        <end position="112"/>
    </location>
</feature>
<accession>A0A811KND2</accession>
<dbReference type="CDD" id="cd00063">
    <property type="entry name" value="FN3"/>
    <property type="match status" value="1"/>
</dbReference>
<evidence type="ECO:0000259" key="3">
    <source>
        <dbReference type="PROSITE" id="PS50853"/>
    </source>
</evidence>
<feature type="region of interest" description="Disordered" evidence="1">
    <location>
        <begin position="695"/>
        <end position="715"/>
    </location>
</feature>
<dbReference type="PROSITE" id="PS50200">
    <property type="entry name" value="RA"/>
    <property type="match status" value="1"/>
</dbReference>
<dbReference type="Proteomes" id="UP000783686">
    <property type="component" value="Unassembled WGS sequence"/>
</dbReference>
<evidence type="ECO:0000256" key="1">
    <source>
        <dbReference type="SAM" id="MobiDB-lite"/>
    </source>
</evidence>
<organism evidence="4 5">
    <name type="scientific">Bursaphelenchus okinawaensis</name>
    <dbReference type="NCBI Taxonomy" id="465554"/>
    <lineage>
        <taxon>Eukaryota</taxon>
        <taxon>Metazoa</taxon>
        <taxon>Ecdysozoa</taxon>
        <taxon>Nematoda</taxon>
        <taxon>Chromadorea</taxon>
        <taxon>Rhabditida</taxon>
        <taxon>Tylenchina</taxon>
        <taxon>Tylenchomorpha</taxon>
        <taxon>Aphelenchoidea</taxon>
        <taxon>Aphelenchoididae</taxon>
        <taxon>Bursaphelenchus</taxon>
    </lineage>
</organism>
<sequence length="715" mass="83342">MYKLSPDVERLEPPSKVSLKPVSRHSVKLCFTPPIGVAAGVIKRYRVEWSHSSRFTPVLGEHECSSSAKEIIVRDLQPHTEYYFRIASGTAIRFGPNKIVNDEKFVIKAWNDENTYTSVLRRAENLLEQHSILITEHINKILCYLPNPNVSNEKSKWSAVSKFAYELSKKISGQKLNKGLHIIPIVMNGHKILLNNDRVPPIYTIEDNDIIISIDEFNELLRWLVMLPQQSRSINACHLLQKKLTKNQLNRFKQKTLATVATFLDEFGLQHVDYFHYNYFEFPDHSNAKFFMCICSEYHAEVPWGMTLKPYPTILHDFKDINSLEAEICKKVMEVVRDKQKCERMIKPGLYVALLQFVSSRRQMYILSSDRNPSLLPHFYVRENNFLTKREWDLLKLDKSEITILPTQDEIKFAERFNESVNALFRAVGLEFDVGSYRLWNEHVFEHNNVTMIVIVPKPENLCLFAPDLNGQEFKRQLGKRFMMPIISFHLEYLRQTFPELVKGFTKIKTYNDLLEQILPLCSTKTEKKLEINRGKVLQEHKALNEEFSNIWQLICWPNMAIKQSRDKNNNFGVQLDVIFRHFNSAKAMVLSSVRFGQDGRTIKVKVDDKSLSHLGLEPYAILEINDKTCVDEVVSLVINNIFKDNYIMSPSTYDLVVLDGVRERRFRPEFVLGDLREPWTHGQFVIRPREFTTYSSSNSTDSMKSNKRWKVLPC</sequence>
<evidence type="ECO:0000259" key="2">
    <source>
        <dbReference type="PROSITE" id="PS50200"/>
    </source>
</evidence>
<reference evidence="4" key="1">
    <citation type="submission" date="2020-09" db="EMBL/GenBank/DDBJ databases">
        <authorList>
            <person name="Kikuchi T."/>
        </authorList>
    </citation>
    <scope>NUCLEOTIDE SEQUENCE</scope>
    <source>
        <strain evidence="4">SH1</strain>
    </source>
</reference>
<dbReference type="InterPro" id="IPR013783">
    <property type="entry name" value="Ig-like_fold"/>
</dbReference>
<gene>
    <name evidence="4" type="ORF">BOKJ2_LOCUS6773</name>
</gene>
<dbReference type="Pfam" id="PF00041">
    <property type="entry name" value="fn3"/>
    <property type="match status" value="1"/>
</dbReference>
<dbReference type="EMBL" id="CAJFCW020000003">
    <property type="protein sequence ID" value="CAG9106661.1"/>
    <property type="molecule type" value="Genomic_DNA"/>
</dbReference>
<dbReference type="Proteomes" id="UP000614601">
    <property type="component" value="Unassembled WGS sequence"/>
</dbReference>
<dbReference type="SUPFAM" id="SSF49265">
    <property type="entry name" value="Fibronectin type III"/>
    <property type="match status" value="1"/>
</dbReference>
<dbReference type="InterPro" id="IPR003961">
    <property type="entry name" value="FN3_dom"/>
</dbReference>
<name>A0A811KND2_9BILA</name>
<evidence type="ECO:0008006" key="6">
    <source>
        <dbReference type="Google" id="ProtNLM"/>
    </source>
</evidence>
<keyword evidence="5" id="KW-1185">Reference proteome</keyword>
<dbReference type="Gene3D" id="2.60.40.10">
    <property type="entry name" value="Immunoglobulins"/>
    <property type="match status" value="1"/>
</dbReference>
<feature type="domain" description="Ras-associating" evidence="2">
    <location>
        <begin position="599"/>
        <end position="692"/>
    </location>
</feature>
<dbReference type="InterPro" id="IPR000159">
    <property type="entry name" value="RA_dom"/>
</dbReference>
<dbReference type="SMART" id="SM00060">
    <property type="entry name" value="FN3"/>
    <property type="match status" value="1"/>
</dbReference>